<organism evidence="1">
    <name type="scientific">Cyprideis torosa</name>
    <dbReference type="NCBI Taxonomy" id="163714"/>
    <lineage>
        <taxon>Eukaryota</taxon>
        <taxon>Metazoa</taxon>
        <taxon>Ecdysozoa</taxon>
        <taxon>Arthropoda</taxon>
        <taxon>Crustacea</taxon>
        <taxon>Oligostraca</taxon>
        <taxon>Ostracoda</taxon>
        <taxon>Podocopa</taxon>
        <taxon>Podocopida</taxon>
        <taxon>Cytherocopina</taxon>
        <taxon>Cytheroidea</taxon>
        <taxon>Cytherideidae</taxon>
        <taxon>Cyprideis</taxon>
    </lineage>
</organism>
<proteinExistence type="predicted"/>
<dbReference type="EMBL" id="OB668531">
    <property type="protein sequence ID" value="CAD7234392.1"/>
    <property type="molecule type" value="Genomic_DNA"/>
</dbReference>
<evidence type="ECO:0000313" key="1">
    <source>
        <dbReference type="EMBL" id="CAD7234392.1"/>
    </source>
</evidence>
<reference evidence="1" key="1">
    <citation type="submission" date="2020-11" db="EMBL/GenBank/DDBJ databases">
        <authorList>
            <person name="Tran Van P."/>
        </authorList>
    </citation>
    <scope>NUCLEOTIDE SEQUENCE</scope>
</reference>
<protein>
    <submittedName>
        <fullName evidence="1">Uncharacterized protein</fullName>
    </submittedName>
</protein>
<dbReference type="PROSITE" id="PS50041">
    <property type="entry name" value="C_TYPE_LECTIN_2"/>
    <property type="match status" value="1"/>
</dbReference>
<dbReference type="Pfam" id="PF00059">
    <property type="entry name" value="Lectin_C"/>
    <property type="match status" value="1"/>
</dbReference>
<dbReference type="AlphaFoldDB" id="A0A7R8WMA2"/>
<dbReference type="PANTHER" id="PTHR22801:SF63">
    <property type="entry name" value="C-TYPE LECTIN DOMAIN-CONTAINING PROTEIN"/>
    <property type="match status" value="1"/>
</dbReference>
<dbReference type="SMART" id="SM00034">
    <property type="entry name" value="CLECT"/>
    <property type="match status" value="1"/>
</dbReference>
<accession>A0A7R8WMA2</accession>
<sequence length="274" mass="30454">MCWISLFLLTVASGISGSQSLWTGQCSNGFTSLSSGCYAFVGEKRTYDAAQAYCASLSDRARLVEFETEGETNAVTAYLQEQQEIRCYGQWHDAPKTWDFFHVCEEETNTGPPRTTTLPPPGQCPQGFTELSTGCYAFVGEKRTYDAAQAYCASLAHGARLVEFETESENDAVTAYLQHQQLIRCYAWWIGAEETGTQGVYKWASTGAPLSFYRWLSGQPDNTSPGGDGILMSCDDAWQWHDVPKTWDFFHICEKARRSVSSSTAPSTTSKDHH</sequence>
<dbReference type="InterPro" id="IPR016187">
    <property type="entry name" value="CTDL_fold"/>
</dbReference>
<gene>
    <name evidence="1" type="ORF">CTOB1V02_LOCUS12208</name>
</gene>
<dbReference type="InterPro" id="IPR050801">
    <property type="entry name" value="Ca-Dep_Lectins_ImmuneDev"/>
</dbReference>
<dbReference type="CDD" id="cd00037">
    <property type="entry name" value="CLECT"/>
    <property type="match status" value="1"/>
</dbReference>
<dbReference type="Gene3D" id="3.10.100.10">
    <property type="entry name" value="Mannose-Binding Protein A, subunit A"/>
    <property type="match status" value="2"/>
</dbReference>
<dbReference type="SUPFAM" id="SSF56436">
    <property type="entry name" value="C-type lectin-like"/>
    <property type="match status" value="2"/>
</dbReference>
<dbReference type="OrthoDB" id="6331336at2759"/>
<dbReference type="InterPro" id="IPR016186">
    <property type="entry name" value="C-type_lectin-like/link_sf"/>
</dbReference>
<name>A0A7R8WMA2_9CRUS</name>
<dbReference type="InterPro" id="IPR001304">
    <property type="entry name" value="C-type_lectin-like"/>
</dbReference>
<dbReference type="PANTHER" id="PTHR22801">
    <property type="entry name" value="LITHOSTATHINE"/>
    <property type="match status" value="1"/>
</dbReference>